<dbReference type="PANTHER" id="PTHR13255">
    <property type="entry name" value="ATAXIN-10"/>
    <property type="match status" value="1"/>
</dbReference>
<evidence type="ECO:0000256" key="1">
    <source>
        <dbReference type="ARBA" id="ARBA00022618"/>
    </source>
</evidence>
<dbReference type="InterPro" id="IPR051374">
    <property type="entry name" value="Ataxin-10/CTR86_families"/>
</dbReference>
<name>A0A3Q3VQG0_MOLML</name>
<keyword evidence="5" id="KW-1185">Reference proteome</keyword>
<dbReference type="AlphaFoldDB" id="A0A3Q3VQG0"/>
<protein>
    <recommendedName>
        <fullName evidence="3">Ataxin-10 domain-containing protein</fullName>
    </recommendedName>
</protein>
<evidence type="ECO:0000256" key="2">
    <source>
        <dbReference type="ARBA" id="ARBA00023306"/>
    </source>
</evidence>
<reference evidence="4" key="1">
    <citation type="submission" date="2025-08" db="UniProtKB">
        <authorList>
            <consortium name="Ensembl"/>
        </authorList>
    </citation>
    <scope>IDENTIFICATION</scope>
</reference>
<sequence length="121" mass="13823">MGQLQHRKKSNPSQDDWFQNPNCALKLGRIYLTGISQAQVRELDGIPLILDNCNIDSNNPFIGQWAIFAIRNLLEHNRQNQELVATLERQGSADYSALRELGYMVEEREGSLLLKPVRKDS</sequence>
<feature type="domain" description="Ataxin-10" evidence="3">
    <location>
        <begin position="36"/>
        <end position="113"/>
    </location>
</feature>
<dbReference type="GO" id="GO:0031175">
    <property type="term" value="P:neuron projection development"/>
    <property type="evidence" value="ECO:0007669"/>
    <property type="project" value="TreeGrafter"/>
</dbReference>
<reference evidence="4" key="2">
    <citation type="submission" date="2025-09" db="UniProtKB">
        <authorList>
            <consortium name="Ensembl"/>
        </authorList>
    </citation>
    <scope>IDENTIFICATION</scope>
</reference>
<organism evidence="4 5">
    <name type="scientific">Mola mola</name>
    <name type="common">Ocean sunfish</name>
    <name type="synonym">Tetraodon mola</name>
    <dbReference type="NCBI Taxonomy" id="94237"/>
    <lineage>
        <taxon>Eukaryota</taxon>
        <taxon>Metazoa</taxon>
        <taxon>Chordata</taxon>
        <taxon>Craniata</taxon>
        <taxon>Vertebrata</taxon>
        <taxon>Euteleostomi</taxon>
        <taxon>Actinopterygii</taxon>
        <taxon>Neopterygii</taxon>
        <taxon>Teleostei</taxon>
        <taxon>Neoteleostei</taxon>
        <taxon>Acanthomorphata</taxon>
        <taxon>Eupercaria</taxon>
        <taxon>Tetraodontiformes</taxon>
        <taxon>Molidae</taxon>
        <taxon>Mola</taxon>
    </lineage>
</organism>
<evidence type="ECO:0000313" key="4">
    <source>
        <dbReference type="Ensembl" id="ENSMMOP00000003208.1"/>
    </source>
</evidence>
<evidence type="ECO:0000313" key="5">
    <source>
        <dbReference type="Proteomes" id="UP000261620"/>
    </source>
</evidence>
<dbReference type="Proteomes" id="UP000261620">
    <property type="component" value="Unplaced"/>
</dbReference>
<proteinExistence type="predicted"/>
<accession>A0A3Q3VQG0</accession>
<dbReference type="Ensembl" id="ENSMMOT00000003259.1">
    <property type="protein sequence ID" value="ENSMMOP00000003208.1"/>
    <property type="gene ID" value="ENSMMOG00000002568.1"/>
</dbReference>
<keyword evidence="2" id="KW-0131">Cell cycle</keyword>
<evidence type="ECO:0000259" key="3">
    <source>
        <dbReference type="Pfam" id="PF09759"/>
    </source>
</evidence>
<dbReference type="PANTHER" id="PTHR13255:SF0">
    <property type="entry name" value="ATAXIN-10"/>
    <property type="match status" value="1"/>
</dbReference>
<keyword evidence="1" id="KW-0132">Cell division</keyword>
<dbReference type="GO" id="GO:0051301">
    <property type="term" value="P:cell division"/>
    <property type="evidence" value="ECO:0007669"/>
    <property type="project" value="UniProtKB-KW"/>
</dbReference>
<dbReference type="Pfam" id="PF09759">
    <property type="entry name" value="Atx10homo_assoc"/>
    <property type="match status" value="1"/>
</dbReference>
<dbReference type="InterPro" id="IPR019156">
    <property type="entry name" value="Ataxin-10_domain"/>
</dbReference>
<dbReference type="GO" id="GO:0005829">
    <property type="term" value="C:cytosol"/>
    <property type="evidence" value="ECO:0007669"/>
    <property type="project" value="TreeGrafter"/>
</dbReference>